<keyword evidence="4" id="KW-0964">Secreted</keyword>
<reference evidence="10" key="1">
    <citation type="submission" date="2017-03" db="EMBL/GenBank/DDBJ databases">
        <title>Phytopthora megakarya and P. palmivora, two closely related causual agents of cacao black pod achieved similar genome size and gene model numbers by different mechanisms.</title>
        <authorList>
            <person name="Ali S."/>
            <person name="Shao J."/>
            <person name="Larry D.J."/>
            <person name="Kronmiller B."/>
            <person name="Shen D."/>
            <person name="Strem M.D."/>
            <person name="Melnick R.L."/>
            <person name="Guiltinan M.J."/>
            <person name="Tyler B.M."/>
            <person name="Meinhardt L.W."/>
            <person name="Bailey B.A."/>
        </authorList>
    </citation>
    <scope>NUCLEOTIDE SEQUENCE [LARGE SCALE GENOMIC DNA]</scope>
    <source>
        <strain evidence="10">zdho120</strain>
    </source>
</reference>
<evidence type="ECO:0000259" key="8">
    <source>
        <dbReference type="Pfam" id="PF22748"/>
    </source>
</evidence>
<evidence type="ECO:0000313" key="10">
    <source>
        <dbReference type="Proteomes" id="UP000198211"/>
    </source>
</evidence>
<feature type="chain" id="PRO_5013098754" evidence="7">
    <location>
        <begin position="21"/>
        <end position="213"/>
    </location>
</feature>
<keyword evidence="6" id="KW-0843">Virulence</keyword>
<dbReference type="AlphaFoldDB" id="A0A225V5J9"/>
<feature type="signal peptide" evidence="7">
    <location>
        <begin position="1"/>
        <end position="20"/>
    </location>
</feature>
<evidence type="ECO:0000256" key="1">
    <source>
        <dbReference type="ARBA" id="ARBA00004340"/>
    </source>
</evidence>
<comment type="similarity">
    <text evidence="3">Belongs to the RxLR effector family.</text>
</comment>
<evidence type="ECO:0000256" key="2">
    <source>
        <dbReference type="ARBA" id="ARBA00004613"/>
    </source>
</evidence>
<dbReference type="EMBL" id="NBNE01007364">
    <property type="protein sequence ID" value="OWZ00741.1"/>
    <property type="molecule type" value="Genomic_DNA"/>
</dbReference>
<evidence type="ECO:0000256" key="4">
    <source>
        <dbReference type="ARBA" id="ARBA00022525"/>
    </source>
</evidence>
<comment type="subcellular location">
    <subcellularLocation>
        <location evidence="1">Host cell</location>
    </subcellularLocation>
    <subcellularLocation>
        <location evidence="2">Secreted</location>
    </subcellularLocation>
</comment>
<evidence type="ECO:0000313" key="9">
    <source>
        <dbReference type="EMBL" id="OWZ00741.1"/>
    </source>
</evidence>
<keyword evidence="5 7" id="KW-0732">Signal</keyword>
<proteinExistence type="inferred from homology"/>
<protein>
    <submittedName>
        <fullName evidence="9">RxLR effector protein</fullName>
    </submittedName>
</protein>
<feature type="domain" description="RxLR effector PexRD54 WY" evidence="8">
    <location>
        <begin position="95"/>
        <end position="134"/>
    </location>
</feature>
<dbReference type="Pfam" id="PF22748">
    <property type="entry name" value="PexRD54_WY"/>
    <property type="match status" value="1"/>
</dbReference>
<evidence type="ECO:0000256" key="5">
    <source>
        <dbReference type="ARBA" id="ARBA00022729"/>
    </source>
</evidence>
<name>A0A225V5J9_9STRA</name>
<dbReference type="GO" id="GO:0043657">
    <property type="term" value="C:host cell"/>
    <property type="evidence" value="ECO:0007669"/>
    <property type="project" value="UniProtKB-SubCell"/>
</dbReference>
<comment type="caution">
    <text evidence="9">The sequence shown here is derived from an EMBL/GenBank/DDBJ whole genome shotgun (WGS) entry which is preliminary data.</text>
</comment>
<gene>
    <name evidence="9" type="ORF">PHMEG_00028005</name>
</gene>
<dbReference type="OrthoDB" id="127322at2759"/>
<evidence type="ECO:0000256" key="7">
    <source>
        <dbReference type="SAM" id="SignalP"/>
    </source>
</evidence>
<dbReference type="InterPro" id="IPR054463">
    <property type="entry name" value="PexRD54_WY"/>
</dbReference>
<sequence length="213" mass="24589">MRHYFLVCVPLLVNVVLIDAGSSSVGPKVLQSDCSKTVIHQATTQNEFSHTRLLRSNSASSIGCTEERTGETVFEKVNKYVQVEFKSKRIPDKLQKWLQDETPVDTVFKGLQLDINKAGQSLFDNPHFTAWIKYADTLSAKIPEMSAISSLTRRFGDDRLYNFIQRAKMNPSTQNLAKELETKQIQHWLAVRKDPDEVFRLFELQYQWRHILK</sequence>
<keyword evidence="10" id="KW-1185">Reference proteome</keyword>
<evidence type="ECO:0000256" key="6">
    <source>
        <dbReference type="ARBA" id="ARBA00023026"/>
    </source>
</evidence>
<organism evidence="9 10">
    <name type="scientific">Phytophthora megakarya</name>
    <dbReference type="NCBI Taxonomy" id="4795"/>
    <lineage>
        <taxon>Eukaryota</taxon>
        <taxon>Sar</taxon>
        <taxon>Stramenopiles</taxon>
        <taxon>Oomycota</taxon>
        <taxon>Peronosporomycetes</taxon>
        <taxon>Peronosporales</taxon>
        <taxon>Peronosporaceae</taxon>
        <taxon>Phytophthora</taxon>
    </lineage>
</organism>
<dbReference type="GO" id="GO:0005576">
    <property type="term" value="C:extracellular region"/>
    <property type="evidence" value="ECO:0007669"/>
    <property type="project" value="UniProtKB-SubCell"/>
</dbReference>
<dbReference type="Proteomes" id="UP000198211">
    <property type="component" value="Unassembled WGS sequence"/>
</dbReference>
<evidence type="ECO:0000256" key="3">
    <source>
        <dbReference type="ARBA" id="ARBA00010400"/>
    </source>
</evidence>
<accession>A0A225V5J9</accession>